<proteinExistence type="inferred from homology"/>
<organism evidence="6 7">
    <name type="scientific">Paenibacillus agaridevorans</name>
    <dbReference type="NCBI Taxonomy" id="171404"/>
    <lineage>
        <taxon>Bacteria</taxon>
        <taxon>Bacillati</taxon>
        <taxon>Bacillota</taxon>
        <taxon>Bacilli</taxon>
        <taxon>Bacillales</taxon>
        <taxon>Paenibacillaceae</taxon>
        <taxon>Paenibacillus</taxon>
    </lineage>
</organism>
<dbReference type="RefSeq" id="WP_087571148.1">
    <property type="nucleotide sequence ID" value="NZ_BDQX01000138.1"/>
</dbReference>
<name>A0A2R5ESW3_9BACL</name>
<comment type="caution">
    <text evidence="6">The sequence shown here is derived from an EMBL/GenBank/DDBJ whole genome shotgun (WGS) entry which is preliminary data.</text>
</comment>
<dbReference type="EMBL" id="BDQX01000138">
    <property type="protein sequence ID" value="GBG08118.1"/>
    <property type="molecule type" value="Genomic_DNA"/>
</dbReference>
<evidence type="ECO:0000259" key="5">
    <source>
        <dbReference type="PROSITE" id="PS50893"/>
    </source>
</evidence>
<dbReference type="PANTHER" id="PTHR42711">
    <property type="entry name" value="ABC TRANSPORTER ATP-BINDING PROTEIN"/>
    <property type="match status" value="1"/>
</dbReference>
<dbReference type="Gene3D" id="3.40.50.300">
    <property type="entry name" value="P-loop containing nucleotide triphosphate hydrolases"/>
    <property type="match status" value="1"/>
</dbReference>
<evidence type="ECO:0000313" key="6">
    <source>
        <dbReference type="EMBL" id="GBG08118.1"/>
    </source>
</evidence>
<sequence length="247" mass="27160">MDKGAVIQVNQVSKHLGANHAIKQVSFQVRQGELFGVIGKSGAGKTTLLELISGQSKPDEGSVSVLGFNMLTDGDKLKEHINFLMGTTTLIDKMTVREALEMFQDFYQRTIDTDVVLKQFGLAPYADKIVKRLSGGLRQRTTLAISVVNDPEIIFLDEPTTGLDSQAKREYWSILAGLRLQGKTIVIISHDMTEIQYCCDRVGVMKEGKLVVCDSPMTLIEELPRGGLTMEAVYMEYAVGSRGGVEV</sequence>
<keyword evidence="3" id="KW-0547">Nucleotide-binding</keyword>
<keyword evidence="2" id="KW-0813">Transport</keyword>
<evidence type="ECO:0000256" key="1">
    <source>
        <dbReference type="ARBA" id="ARBA00005417"/>
    </source>
</evidence>
<dbReference type="GO" id="GO:0016887">
    <property type="term" value="F:ATP hydrolysis activity"/>
    <property type="evidence" value="ECO:0007669"/>
    <property type="project" value="InterPro"/>
</dbReference>
<dbReference type="InterPro" id="IPR050763">
    <property type="entry name" value="ABC_transporter_ATP-binding"/>
</dbReference>
<dbReference type="SMART" id="SM00382">
    <property type="entry name" value="AAA"/>
    <property type="match status" value="1"/>
</dbReference>
<dbReference type="PROSITE" id="PS50893">
    <property type="entry name" value="ABC_TRANSPORTER_2"/>
    <property type="match status" value="1"/>
</dbReference>
<keyword evidence="4" id="KW-0067">ATP-binding</keyword>
<evidence type="ECO:0000256" key="3">
    <source>
        <dbReference type="ARBA" id="ARBA00022741"/>
    </source>
</evidence>
<accession>A0A2R5ESW3</accession>
<dbReference type="Proteomes" id="UP000245202">
    <property type="component" value="Unassembled WGS sequence"/>
</dbReference>
<reference evidence="6 7" key="1">
    <citation type="submission" date="2017-08" db="EMBL/GenBank/DDBJ databases">
        <title>Substantial Increase in Enzyme Production by Combined Drug-Resistance Mutations in Paenibacillus agaridevorans.</title>
        <authorList>
            <person name="Tanaka Y."/>
            <person name="Funane K."/>
            <person name="Hosaka T."/>
            <person name="Shiwa Y."/>
            <person name="Fujita N."/>
            <person name="Miyazaki T."/>
            <person name="Yoshikawa H."/>
            <person name="Murakami K."/>
            <person name="Kasahara K."/>
            <person name="Inaoka T."/>
            <person name="Hiraga Y."/>
            <person name="Ochi K."/>
        </authorList>
    </citation>
    <scope>NUCLEOTIDE SEQUENCE [LARGE SCALE GENOMIC DNA]</scope>
    <source>
        <strain evidence="6 7">T-3040</strain>
    </source>
</reference>
<gene>
    <name evidence="6" type="ORF">PAT3040_02685</name>
</gene>
<dbReference type="CDD" id="cd03230">
    <property type="entry name" value="ABC_DR_subfamily_A"/>
    <property type="match status" value="1"/>
</dbReference>
<dbReference type="SUPFAM" id="SSF52540">
    <property type="entry name" value="P-loop containing nucleoside triphosphate hydrolases"/>
    <property type="match status" value="1"/>
</dbReference>
<dbReference type="PANTHER" id="PTHR42711:SF5">
    <property type="entry name" value="ABC TRANSPORTER ATP-BINDING PROTEIN NATA"/>
    <property type="match status" value="1"/>
</dbReference>
<keyword evidence="7" id="KW-1185">Reference proteome</keyword>
<dbReference type="Pfam" id="PF00005">
    <property type="entry name" value="ABC_tran"/>
    <property type="match status" value="1"/>
</dbReference>
<evidence type="ECO:0000256" key="2">
    <source>
        <dbReference type="ARBA" id="ARBA00022448"/>
    </source>
</evidence>
<dbReference type="AlphaFoldDB" id="A0A2R5ESW3"/>
<dbReference type="InterPro" id="IPR027417">
    <property type="entry name" value="P-loop_NTPase"/>
</dbReference>
<dbReference type="GO" id="GO:0005524">
    <property type="term" value="F:ATP binding"/>
    <property type="evidence" value="ECO:0007669"/>
    <property type="project" value="UniProtKB-KW"/>
</dbReference>
<dbReference type="InterPro" id="IPR003593">
    <property type="entry name" value="AAA+_ATPase"/>
</dbReference>
<evidence type="ECO:0000256" key="4">
    <source>
        <dbReference type="ARBA" id="ARBA00022840"/>
    </source>
</evidence>
<dbReference type="InterPro" id="IPR003439">
    <property type="entry name" value="ABC_transporter-like_ATP-bd"/>
</dbReference>
<protein>
    <submittedName>
        <fullName evidence="6">ABC transporter</fullName>
    </submittedName>
</protein>
<comment type="similarity">
    <text evidence="1">Belongs to the ABC transporter superfamily.</text>
</comment>
<evidence type="ECO:0000313" key="7">
    <source>
        <dbReference type="Proteomes" id="UP000245202"/>
    </source>
</evidence>
<feature type="domain" description="ABC transporter" evidence="5">
    <location>
        <begin position="7"/>
        <end position="232"/>
    </location>
</feature>